<evidence type="ECO:0000259" key="4">
    <source>
        <dbReference type="SMART" id="SM00487"/>
    </source>
</evidence>
<dbReference type="CDD" id="cd18808">
    <property type="entry name" value="SF1_C_Upf1"/>
    <property type="match status" value="1"/>
</dbReference>
<dbReference type="InterPro" id="IPR007855">
    <property type="entry name" value="RDRP"/>
</dbReference>
<dbReference type="InterPro" id="IPR041677">
    <property type="entry name" value="DNA2/NAM7_AAA_11"/>
</dbReference>
<evidence type="ECO:0000256" key="2">
    <source>
        <dbReference type="ARBA" id="ARBA00048432"/>
    </source>
</evidence>
<accession>A0ABR3TYK2</accession>
<comment type="caution">
    <text evidence="5">The sequence shown here is derived from an EMBL/GenBank/DDBJ whole genome shotgun (WGS) entry which is preliminary data.</text>
</comment>
<proteinExistence type="predicted"/>
<evidence type="ECO:0000256" key="3">
    <source>
        <dbReference type="SAM" id="MobiDB-lite"/>
    </source>
</evidence>
<organism evidence="5 6">
    <name type="scientific">Diplodia intermedia</name>
    <dbReference type="NCBI Taxonomy" id="856260"/>
    <lineage>
        <taxon>Eukaryota</taxon>
        <taxon>Fungi</taxon>
        <taxon>Dikarya</taxon>
        <taxon>Ascomycota</taxon>
        <taxon>Pezizomycotina</taxon>
        <taxon>Dothideomycetes</taxon>
        <taxon>Dothideomycetes incertae sedis</taxon>
        <taxon>Botryosphaeriales</taxon>
        <taxon>Botryosphaeriaceae</taxon>
        <taxon>Diplodia</taxon>
    </lineage>
</organism>
<feature type="region of interest" description="Disordered" evidence="3">
    <location>
        <begin position="1611"/>
        <end position="1635"/>
    </location>
</feature>
<dbReference type="PANTHER" id="PTHR23079:SF55">
    <property type="entry name" value="RNA-DIRECTED RNA POLYMERASE"/>
    <property type="match status" value="1"/>
</dbReference>
<dbReference type="InterPro" id="IPR027417">
    <property type="entry name" value="P-loop_NTPase"/>
</dbReference>
<comment type="catalytic activity">
    <reaction evidence="2">
        <text>ATP + H2O = ADP + phosphate + H(+)</text>
        <dbReference type="Rhea" id="RHEA:13065"/>
        <dbReference type="ChEBI" id="CHEBI:15377"/>
        <dbReference type="ChEBI" id="CHEBI:15378"/>
        <dbReference type="ChEBI" id="CHEBI:30616"/>
        <dbReference type="ChEBI" id="CHEBI:43474"/>
        <dbReference type="ChEBI" id="CHEBI:456216"/>
        <dbReference type="EC" id="3.6.4.12"/>
    </reaction>
    <physiologicalReaction direction="left-to-right" evidence="2">
        <dbReference type="Rhea" id="RHEA:13066"/>
    </physiologicalReaction>
</comment>
<keyword evidence="1" id="KW-0067">ATP-binding</keyword>
<feature type="compositionally biased region" description="Low complexity" evidence="3">
    <location>
        <begin position="1613"/>
        <end position="1635"/>
    </location>
</feature>
<sequence length="1755" mass="195117">MANRKGLKGYKQTLSLSVDPDAQQWSYSIAKFPQVVATNAAGLAKCISFISNPSRQEIIVRLDTMPPNRITKSSPLDRFLFLSLSDFRIVRPSKVDPEKMEGVPAKETADYISRLLKSGITLNGVHYNFYGHSNSQLKTRSCVLFADTKAAIHNRIESLGDFSKIKTVGKKAKRIGLLFSSAEMGAELAPERCEDIPDVEAMGYVFTDGCGLISPHLARLLVKSVHIAFRNTKYVPSVYQIRYRGYKGVLSLDPSMRGQCLVKFRSSMKKFRGGDDLTLSVVDYSKPYAFGYLNDEVVLLLHSLGIRDDVFLRKQAEHLQFLESVTRLDARMSFRFLSYCNRLDLAERLLISGVETVEKELRKLVGQEYERMLTKKNEQRCRILIPQSRLLFGVCDPKGVLKEGECAVRVTVDGDGQPQTVAGTEVLVTRNPCLHPGDLQKFKAVFREELSHLVDCVVFPTKGKRPSADLMSGGDLDGDKFFVCWDKDLIPAVVSEPAEYPGPKEPIAFRPITEDDRIEYFAQYSNISLGRVKNLFLAWARLHSPLSPECQQLNRLFSLSVDGNRIKIPQDLQDPPRGPVPSPGLIVDRLHTQAKDTIQQRLPAPIMYADCSFDAVELISSRDDVAVSEIELISLTLNWCLLRKVEFTCFLPFFDLNKLTDEQKVWVLSRVPPTLESASLVMNSLNQSNLLQPQELHRFGLQHPGIRWKRVFDSSIDRLDTLLQRTSRTLELFHKKLVVLRIDERLSIGIYIPQKIEKSTDVQVDGSVRVFTFPHSKEDSNAARRVIPTKVNYRLFCDENTLQLYENKRAQTWIFLTRGASDDSTYRNIKDRGDRRRVKQASVDAGPNYECRASIDLARTGKDIQKHMGRINRTGIAAAEIYVISNRDISSLRTLDLWLELVDTQKVVPIFEQTPRQYTVPHPSAVDWASEPSFIVDIARDGRLSSAAHLASAGELRSLFRWLLHFGQRTKLLQVHDWLSTSDHYYQVRLSGLELAQTMLDLLCECPFLTGPFFRSELWLCHREMLADDCSATLPSLVKELILSSGLMGSFVQEPFKSALGCMTGMTFHLFGELVETIALSVHSADVAMELLLELQERAHNLLPGTRRAVERFTKSLLGVALDHIGEALSVASVKETLVDVTLVPGKGDGTWIECRLRIDLPTSTMRIGDHVQLTAATLPTNAASDGKYSMDVLVEGSEWGKAKMRCIHRPPPFVEQCSWKVRNCGSFVTTKTMLDAVVELYGQREACSILYGHLTGAMTDVTPMDTATYSHTAEDESLNESQLAAVSAALSHPLCLLWGPPGTGKTRTIVAILIQLLLQKHATRVLVTAPTHNAVDNVLRKFIELDGIARTNAGPLRVSTDVAKVSPDLRPYTCDAMLGKDINEHHGARRQAARRIRDARLVFTTCVGAGLGLLRGERFPTVLVDEASQQTEPASLVPLAKGCARAVLVGDHVQLRATVQQPRSLVVDYDVSLFESLYEEGGGGGGGEAPPLPGIKKVMLDVQYRMHPDICAFSSREFYQGRLRSAAGLDDDDDDNDARPLPPSAFQWPASATPATATTITAGRRQQRQRQRPARMVLVPCASPEDIGHKSKSNRGQALLCRAVCSQLLSRPSTPSASPNQTTSSSSSSSSSSFPTVAVLTPYARQRELLAQMLPTSDGRLEVSSIDGYQGREADVVVFVTTRCNVHGHLGFLADMRRLNVAVTRAKAGIVVVGHGDTLGGGVEADAPSKRTWRRFLAACREVRVDVGKDPDRR</sequence>
<evidence type="ECO:0000313" key="6">
    <source>
        <dbReference type="Proteomes" id="UP001521184"/>
    </source>
</evidence>
<keyword evidence="1" id="KW-0378">Hydrolase</keyword>
<feature type="region of interest" description="Disordered" evidence="3">
    <location>
        <begin position="1528"/>
        <end position="1556"/>
    </location>
</feature>
<dbReference type="SMART" id="SM00487">
    <property type="entry name" value="DEXDc"/>
    <property type="match status" value="1"/>
</dbReference>
<keyword evidence="1" id="KW-0347">Helicase</keyword>
<evidence type="ECO:0000313" key="5">
    <source>
        <dbReference type="EMBL" id="KAL1647121.1"/>
    </source>
</evidence>
<dbReference type="InterPro" id="IPR057596">
    <property type="entry name" value="RDRP_core"/>
</dbReference>
<dbReference type="Pfam" id="PF13087">
    <property type="entry name" value="AAA_12"/>
    <property type="match status" value="1"/>
</dbReference>
<feature type="domain" description="Helicase ATP-binding" evidence="4">
    <location>
        <begin position="1275"/>
        <end position="1481"/>
    </location>
</feature>
<dbReference type="Pfam" id="PF05183">
    <property type="entry name" value="RdRP"/>
    <property type="match status" value="1"/>
</dbReference>
<dbReference type="SUPFAM" id="SSF52540">
    <property type="entry name" value="P-loop containing nucleoside triphosphate hydrolases"/>
    <property type="match status" value="1"/>
</dbReference>
<dbReference type="PANTHER" id="PTHR23079">
    <property type="entry name" value="RNA-DEPENDENT RNA POLYMERASE"/>
    <property type="match status" value="1"/>
</dbReference>
<dbReference type="Gene3D" id="3.40.50.300">
    <property type="entry name" value="P-loop containing nucleotide triphosphate hydrolases"/>
    <property type="match status" value="2"/>
</dbReference>
<dbReference type="EMBL" id="JAKEKT020000013">
    <property type="protein sequence ID" value="KAL1647121.1"/>
    <property type="molecule type" value="Genomic_DNA"/>
</dbReference>
<dbReference type="InterPro" id="IPR041679">
    <property type="entry name" value="DNA2/NAM7-like_C"/>
</dbReference>
<dbReference type="InterPro" id="IPR014001">
    <property type="entry name" value="Helicase_ATP-bd"/>
</dbReference>
<reference evidence="5 6" key="1">
    <citation type="journal article" date="2023" name="Plant Dis.">
        <title>First Report of Diplodia intermedia Causing Canker and Dieback Diseases on Apple Trees in Canada.</title>
        <authorList>
            <person name="Ellouze W."/>
            <person name="Ilyukhin E."/>
            <person name="Sulman M."/>
            <person name="Ali S."/>
        </authorList>
    </citation>
    <scope>NUCLEOTIDE SEQUENCE [LARGE SCALE GENOMIC DNA]</scope>
    <source>
        <strain evidence="5 6">M45-28</strain>
    </source>
</reference>
<protein>
    <recommendedName>
        <fullName evidence="4">Helicase ATP-binding domain-containing protein</fullName>
    </recommendedName>
</protein>
<keyword evidence="1" id="KW-0547">Nucleotide-binding</keyword>
<evidence type="ECO:0000256" key="1">
    <source>
        <dbReference type="ARBA" id="ARBA00022806"/>
    </source>
</evidence>
<dbReference type="InterPro" id="IPR047187">
    <property type="entry name" value="SF1_C_Upf1"/>
</dbReference>
<dbReference type="Proteomes" id="UP001521184">
    <property type="component" value="Unassembled WGS sequence"/>
</dbReference>
<keyword evidence="6" id="KW-1185">Reference proteome</keyword>
<name>A0ABR3TYK2_9PEZI</name>
<gene>
    <name evidence="5" type="ORF">SLS58_002892</name>
</gene>
<dbReference type="Pfam" id="PF13086">
    <property type="entry name" value="AAA_11"/>
    <property type="match status" value="2"/>
</dbReference>